<gene>
    <name evidence="1" type="ORF">VM95_12085</name>
</gene>
<dbReference type="AlphaFoldDB" id="A0A0F2THZ6"/>
<keyword evidence="2" id="KW-1185">Reference proteome</keyword>
<evidence type="ECO:0000313" key="1">
    <source>
        <dbReference type="EMBL" id="KJS61900.1"/>
    </source>
</evidence>
<name>A0A0F2THZ6_STRR3</name>
<dbReference type="PATRIC" id="fig|359131.3.peg.2349"/>
<protein>
    <submittedName>
        <fullName evidence="1">Uncharacterized protein</fullName>
    </submittedName>
</protein>
<dbReference type="Proteomes" id="UP000033699">
    <property type="component" value="Unassembled WGS sequence"/>
</dbReference>
<comment type="caution">
    <text evidence="1">The sequence shown here is derived from an EMBL/GenBank/DDBJ whole genome shotgun (WGS) entry which is preliminary data.</text>
</comment>
<dbReference type="RefSeq" id="WP_045695299.1">
    <property type="nucleotide sequence ID" value="NZ_JZKH01000019.1"/>
</dbReference>
<evidence type="ECO:0000313" key="2">
    <source>
        <dbReference type="Proteomes" id="UP000033699"/>
    </source>
</evidence>
<dbReference type="OrthoDB" id="9837799at2"/>
<sequence length="124" mass="13279">MSPVIRHSDAQTTTKIKTALEAENISGHIAGFRDKARAHLREAMTSKPVVGETVEFYLNGSDDYLGSGVTNGQGIASCESGGHITRLQESIQAWQEGYTAKYLGGEKYEPAPDSIGNVNLIPGL</sequence>
<organism evidence="1 2">
    <name type="scientific">Streptomyces rubellomurinus (strain ATCC 31215)</name>
    <dbReference type="NCBI Taxonomy" id="359131"/>
    <lineage>
        <taxon>Bacteria</taxon>
        <taxon>Bacillati</taxon>
        <taxon>Actinomycetota</taxon>
        <taxon>Actinomycetes</taxon>
        <taxon>Kitasatosporales</taxon>
        <taxon>Streptomycetaceae</taxon>
        <taxon>Streptomyces</taxon>
    </lineage>
</organism>
<proteinExistence type="predicted"/>
<reference evidence="1 2" key="1">
    <citation type="submission" date="2015-02" db="EMBL/GenBank/DDBJ databases">
        <authorList>
            <person name="Ju K.-S."/>
            <person name="Doroghazi J.R."/>
            <person name="Metcalf W."/>
        </authorList>
    </citation>
    <scope>NUCLEOTIDE SEQUENCE [LARGE SCALE GENOMIC DNA]</scope>
    <source>
        <strain evidence="1 2">ATCC 31215</strain>
    </source>
</reference>
<accession>A0A0F2THZ6</accession>
<dbReference type="EMBL" id="JZKH01000019">
    <property type="protein sequence ID" value="KJS61900.1"/>
    <property type="molecule type" value="Genomic_DNA"/>
</dbReference>